<proteinExistence type="predicted"/>
<evidence type="ECO:0000313" key="2">
    <source>
        <dbReference type="EMBL" id="KAK7132058.1"/>
    </source>
</evidence>
<dbReference type="PANTHER" id="PTHR35665:SF1">
    <property type="entry name" value="PROTEIN LKAAEAR1"/>
    <property type="match status" value="1"/>
</dbReference>
<gene>
    <name evidence="2" type="ORF">R3I93_018569</name>
</gene>
<name>A0AAN9GWA8_9TELE</name>
<accession>A0AAN9GWA8</accession>
<evidence type="ECO:0000313" key="3">
    <source>
        <dbReference type="Proteomes" id="UP001364617"/>
    </source>
</evidence>
<reference evidence="2 3" key="1">
    <citation type="submission" date="2024-02" db="EMBL/GenBank/DDBJ databases">
        <title>Chromosome-level genome assembly of the Eurasian Minnow (Phoxinus phoxinus).</title>
        <authorList>
            <person name="Oriowo T.O."/>
            <person name="Martin S."/>
            <person name="Stange M."/>
            <person name="Chrysostomakis Y."/>
            <person name="Brown T."/>
            <person name="Winkler S."/>
            <person name="Kukowka S."/>
            <person name="Myers E.W."/>
            <person name="Bohne A."/>
        </authorList>
    </citation>
    <scope>NUCLEOTIDE SEQUENCE [LARGE SCALE GENOMIC DNA]</scope>
    <source>
        <strain evidence="2">ZFMK-TIS-60720</strain>
        <tissue evidence="2">Whole Organism</tissue>
    </source>
</reference>
<sequence length="152" mass="17801">MAGRKSQNSISVKMCPQQRARHEAYNEPSKQTQRWMAEARQRVCAHLNHQKSCQVCTSTAAAERQNQLTAQLKAAEARNRVRRRRLHYQDLKEQEINLMISCQSNAQRAARLEHLLSVRQGKINHTDCMDQLQRRRVEEILEDEKGLTINRR</sequence>
<keyword evidence="3" id="KW-1185">Reference proteome</keyword>
<dbReference type="PANTHER" id="PTHR35665">
    <property type="entry name" value="PROTEIN LKAAEAR1"/>
    <property type="match status" value="1"/>
</dbReference>
<dbReference type="InterPro" id="IPR029152">
    <property type="entry name" value="LKAAEAR1"/>
</dbReference>
<feature type="compositionally biased region" description="Polar residues" evidence="1">
    <location>
        <begin position="1"/>
        <end position="11"/>
    </location>
</feature>
<organism evidence="2 3">
    <name type="scientific">Phoxinus phoxinus</name>
    <name type="common">Eurasian minnow</name>
    <dbReference type="NCBI Taxonomy" id="58324"/>
    <lineage>
        <taxon>Eukaryota</taxon>
        <taxon>Metazoa</taxon>
        <taxon>Chordata</taxon>
        <taxon>Craniata</taxon>
        <taxon>Vertebrata</taxon>
        <taxon>Euteleostomi</taxon>
        <taxon>Actinopterygii</taxon>
        <taxon>Neopterygii</taxon>
        <taxon>Teleostei</taxon>
        <taxon>Ostariophysi</taxon>
        <taxon>Cypriniformes</taxon>
        <taxon>Leuciscidae</taxon>
        <taxon>Phoxininae</taxon>
        <taxon>Phoxinus</taxon>
    </lineage>
</organism>
<comment type="caution">
    <text evidence="2">The sequence shown here is derived from an EMBL/GenBank/DDBJ whole genome shotgun (WGS) entry which is preliminary data.</text>
</comment>
<dbReference type="EMBL" id="JAYKXH010000020">
    <property type="protein sequence ID" value="KAK7132058.1"/>
    <property type="molecule type" value="Genomic_DNA"/>
</dbReference>
<dbReference type="Proteomes" id="UP001364617">
    <property type="component" value="Unassembled WGS sequence"/>
</dbReference>
<feature type="region of interest" description="Disordered" evidence="1">
    <location>
        <begin position="1"/>
        <end position="30"/>
    </location>
</feature>
<evidence type="ECO:0000256" key="1">
    <source>
        <dbReference type="SAM" id="MobiDB-lite"/>
    </source>
</evidence>
<protein>
    <submittedName>
        <fullName evidence="2">Uncharacterized protein</fullName>
    </submittedName>
</protein>
<dbReference type="AlphaFoldDB" id="A0AAN9GWA8"/>
<dbReference type="Pfam" id="PF15478">
    <property type="entry name" value="LKAAEAR"/>
    <property type="match status" value="1"/>
</dbReference>